<feature type="transmembrane region" description="Helical" evidence="1">
    <location>
        <begin position="162"/>
        <end position="186"/>
    </location>
</feature>
<protein>
    <recommendedName>
        <fullName evidence="3">TIGR02206 family membrane protein</fullName>
    </recommendedName>
</protein>
<feature type="transmembrane region" description="Helical" evidence="1">
    <location>
        <begin position="130"/>
        <end position="150"/>
    </location>
</feature>
<dbReference type="NCBIfam" id="TIGR02206">
    <property type="entry name" value="intg_mem_TP0381"/>
    <property type="match status" value="1"/>
</dbReference>
<feature type="transmembrane region" description="Helical" evidence="1">
    <location>
        <begin position="47"/>
        <end position="66"/>
    </location>
</feature>
<organism evidence="2">
    <name type="scientific">metagenome</name>
    <dbReference type="NCBI Taxonomy" id="256318"/>
    <lineage>
        <taxon>unclassified sequences</taxon>
        <taxon>metagenomes</taxon>
    </lineage>
</organism>
<feature type="transmembrane region" description="Helical" evidence="1">
    <location>
        <begin position="72"/>
        <end position="93"/>
    </location>
</feature>
<evidence type="ECO:0000313" key="2">
    <source>
        <dbReference type="EMBL" id="CUR55774.1"/>
    </source>
</evidence>
<evidence type="ECO:0000256" key="1">
    <source>
        <dbReference type="SAM" id="Phobius"/>
    </source>
</evidence>
<reference evidence="2" key="1">
    <citation type="submission" date="2015-08" db="EMBL/GenBank/DDBJ databases">
        <authorList>
            <person name="Babu N.S."/>
            <person name="Beckwith C.J."/>
            <person name="Beseler K.G."/>
            <person name="Brison A."/>
            <person name="Carone J.V."/>
            <person name="Caskin T.P."/>
            <person name="Diamond M."/>
            <person name="Durham M.E."/>
            <person name="Foxe J.M."/>
            <person name="Go M."/>
            <person name="Henderson B.A."/>
            <person name="Jones I.B."/>
            <person name="McGettigan J.A."/>
            <person name="Micheletti S.J."/>
            <person name="Nasrallah M.E."/>
            <person name="Ortiz D."/>
            <person name="Piller C.R."/>
            <person name="Privatt S.R."/>
            <person name="Schneider S.L."/>
            <person name="Sharp S."/>
            <person name="Smith T.C."/>
            <person name="Stanton J.D."/>
            <person name="Ullery H.E."/>
            <person name="Wilson R.J."/>
            <person name="Serrano M.G."/>
            <person name="Buck G."/>
            <person name="Lee V."/>
            <person name="Wang Y."/>
            <person name="Carvalho R."/>
            <person name="Voegtly L."/>
            <person name="Shi R."/>
            <person name="Duckworth R."/>
            <person name="Johnson A."/>
            <person name="Loviza R."/>
            <person name="Walstead R."/>
            <person name="Shah Z."/>
            <person name="Kiflezghi M."/>
            <person name="Wade K."/>
            <person name="Ball S.L."/>
            <person name="Bradley K.W."/>
            <person name="Asai D.J."/>
            <person name="Bowman C.A."/>
            <person name="Russell D.A."/>
            <person name="Pope W.H."/>
            <person name="Jacobs-Sera D."/>
            <person name="Hendrix R.W."/>
            <person name="Hatfull G.F."/>
        </authorList>
    </citation>
    <scope>NUCLEOTIDE SEQUENCE</scope>
</reference>
<feature type="transmembrane region" description="Helical" evidence="1">
    <location>
        <begin position="206"/>
        <end position="226"/>
    </location>
</feature>
<keyword evidence="1" id="KW-0812">Transmembrane</keyword>
<feature type="transmembrane region" description="Helical" evidence="1">
    <location>
        <begin position="105"/>
        <end position="124"/>
    </location>
</feature>
<keyword evidence="1" id="KW-0472">Membrane</keyword>
<dbReference type="AlphaFoldDB" id="A0A2P2C1A7"/>
<dbReference type="EMBL" id="CZKA01000024">
    <property type="protein sequence ID" value="CUR55774.1"/>
    <property type="molecule type" value="Genomic_DNA"/>
</dbReference>
<sequence>MLLAADDFEAYTPQHFLLIGIFLAGALGLVAFGRLRRTAGGRDSFDRAFAVAIVLVTVPSQLYQLAPWDFSLSSSLPLALCDFAWIAAAWALWTRDPVPTALTYYWGLTLTTQGILTPSLGQAFPDPRYFMFWSMHFLIVWAAMYLAFGLGLGPGWREYRIAVAMTLAWAVLAYAFDVVFDVNYGYLVRKPSSASLLDLLGPWPVYVLASLGILLVGWALITWPWVARAGSCREARAAR</sequence>
<evidence type="ECO:0008006" key="3">
    <source>
        <dbReference type="Google" id="ProtNLM"/>
    </source>
</evidence>
<name>A0A2P2C1A7_9ZZZZ</name>
<keyword evidence="1" id="KW-1133">Transmembrane helix</keyword>
<dbReference type="Pfam" id="PF14808">
    <property type="entry name" value="TMEM164"/>
    <property type="match status" value="1"/>
</dbReference>
<proteinExistence type="predicted"/>
<accession>A0A2P2C1A7</accession>
<feature type="transmembrane region" description="Helical" evidence="1">
    <location>
        <begin position="16"/>
        <end position="35"/>
    </location>
</feature>
<dbReference type="InterPro" id="IPR011737">
    <property type="entry name" value="CHP02206_TP0381"/>
</dbReference>
<gene>
    <name evidence="2" type="ORF">NOCA2300006</name>
</gene>